<dbReference type="EMBL" id="CP098611">
    <property type="protein sequence ID" value="USR92588.1"/>
    <property type="molecule type" value="Genomic_DNA"/>
</dbReference>
<evidence type="ECO:0000256" key="5">
    <source>
        <dbReference type="ARBA" id="ARBA00023136"/>
    </source>
</evidence>
<keyword evidence="8" id="KW-1185">Reference proteome</keyword>
<evidence type="ECO:0000256" key="6">
    <source>
        <dbReference type="SAM" id="Phobius"/>
    </source>
</evidence>
<keyword evidence="4 6" id="KW-1133">Transmembrane helix</keyword>
<dbReference type="PANTHER" id="PTHR33529">
    <property type="entry name" value="SLR0882 PROTEIN-RELATED"/>
    <property type="match status" value="1"/>
</dbReference>
<dbReference type="Pfam" id="PF03739">
    <property type="entry name" value="LptF_LptG"/>
    <property type="match status" value="1"/>
</dbReference>
<name>A0ABY5AUU5_9CYAN</name>
<dbReference type="RefSeq" id="WP_252664740.1">
    <property type="nucleotide sequence ID" value="NZ_CP098611.1"/>
</dbReference>
<keyword evidence="5 6" id="KW-0472">Membrane</keyword>
<proteinExistence type="predicted"/>
<evidence type="ECO:0000313" key="7">
    <source>
        <dbReference type="EMBL" id="USR92588.1"/>
    </source>
</evidence>
<feature type="transmembrane region" description="Helical" evidence="6">
    <location>
        <begin position="307"/>
        <end position="324"/>
    </location>
</feature>
<evidence type="ECO:0000256" key="2">
    <source>
        <dbReference type="ARBA" id="ARBA00022475"/>
    </source>
</evidence>
<evidence type="ECO:0000256" key="4">
    <source>
        <dbReference type="ARBA" id="ARBA00022989"/>
    </source>
</evidence>
<feature type="transmembrane region" description="Helical" evidence="6">
    <location>
        <begin position="30"/>
        <end position="52"/>
    </location>
</feature>
<dbReference type="PANTHER" id="PTHR33529:SF6">
    <property type="entry name" value="YJGP_YJGQ FAMILY PERMEASE"/>
    <property type="match status" value="1"/>
</dbReference>
<comment type="subcellular location">
    <subcellularLocation>
        <location evidence="1">Cell membrane</location>
        <topology evidence="1">Multi-pass membrane protein</topology>
    </subcellularLocation>
</comment>
<evidence type="ECO:0000313" key="8">
    <source>
        <dbReference type="Proteomes" id="UP001056708"/>
    </source>
</evidence>
<keyword evidence="2" id="KW-1003">Cell membrane</keyword>
<feature type="transmembrane region" description="Helical" evidence="6">
    <location>
        <begin position="336"/>
        <end position="353"/>
    </location>
</feature>
<dbReference type="Proteomes" id="UP001056708">
    <property type="component" value="Chromosome"/>
</dbReference>
<sequence length="390" mass="43790">MKSLPFRLGNLLPGFSIMDRYIIGETLPPFLFGVGAFSSIGIAVGIVFELVRQMTNANISFEIAFQVFLLQLPYYISLSFPMAMLLGTLIAYSRLSSDSELVALRSCGVSLTRIVRPALMFGLIITLITFTFDQVVVPESLYQAEQLFNRAVRSQDAILFQRNTLYPEIGRLQQGDEVREDTLVRLFYAESFNREEERMYGVIVLDRSEPTLDRLIFAESATWNPSSNVWDFFGVKSYAIAPDGSYVNIAKFDQHRYPLPRAPLDLAQDRDYPQMNLAQALARLEILKQSGREDQVRRLQIRIQQRFAIPFACIAFAIVGSALGTTPQRTSASRGFGISVLVIFGYYLLMSVGDALGLSHIIPPWFAAWLPTIVAITAGLLLLARSSRLR</sequence>
<protein>
    <submittedName>
        <fullName evidence="7">LptF/LptG family permease</fullName>
    </submittedName>
</protein>
<evidence type="ECO:0000256" key="1">
    <source>
        <dbReference type="ARBA" id="ARBA00004651"/>
    </source>
</evidence>
<gene>
    <name evidence="7" type="ORF">NEA10_07680</name>
</gene>
<dbReference type="InterPro" id="IPR005495">
    <property type="entry name" value="LptG/LptF_permease"/>
</dbReference>
<accession>A0ABY5AUU5</accession>
<organism evidence="7 8">
    <name type="scientific">Phormidium yuhuli AB48</name>
    <dbReference type="NCBI Taxonomy" id="2940671"/>
    <lineage>
        <taxon>Bacteria</taxon>
        <taxon>Bacillati</taxon>
        <taxon>Cyanobacteriota</taxon>
        <taxon>Cyanophyceae</taxon>
        <taxon>Oscillatoriophycideae</taxon>
        <taxon>Oscillatoriales</taxon>
        <taxon>Oscillatoriaceae</taxon>
        <taxon>Phormidium</taxon>
        <taxon>Phormidium yuhuli</taxon>
    </lineage>
</organism>
<evidence type="ECO:0000256" key="3">
    <source>
        <dbReference type="ARBA" id="ARBA00022692"/>
    </source>
</evidence>
<feature type="transmembrane region" description="Helical" evidence="6">
    <location>
        <begin position="72"/>
        <end position="93"/>
    </location>
</feature>
<keyword evidence="3 6" id="KW-0812">Transmembrane</keyword>
<reference evidence="7" key="1">
    <citation type="submission" date="2022-06" db="EMBL/GenBank/DDBJ databases">
        <title>Genome sequence of Phormidium yuhuli AB48 isolated from an industrial photobioreactor environment.</title>
        <authorList>
            <person name="Qiu Y."/>
            <person name="Noonan A.J.C."/>
            <person name="Dofher K."/>
            <person name="Koch M."/>
            <person name="Kieft B."/>
            <person name="Lin X."/>
            <person name="Ziels R.M."/>
            <person name="Hallam S.J."/>
        </authorList>
    </citation>
    <scope>NUCLEOTIDE SEQUENCE</scope>
    <source>
        <strain evidence="7">AB48</strain>
    </source>
</reference>
<feature type="transmembrane region" description="Helical" evidence="6">
    <location>
        <begin position="365"/>
        <end position="384"/>
    </location>
</feature>